<accession>A0A9P2RZP2</accession>
<protein>
    <submittedName>
        <fullName evidence="2">Uncharacterized protein</fullName>
    </submittedName>
</protein>
<reference evidence="2 3" key="1">
    <citation type="submission" date="2012-03" db="EMBL/GenBank/DDBJ databases">
        <title>The Genome Sequence of Bartonella taylorii 8TBB.</title>
        <authorList>
            <consortium name="The Broad Institute Genome Sequencing Platform"/>
            <consortium name="The Broad Institute Genome Sequencing Center for Infectious Disease"/>
            <person name="Feldgarden M."/>
            <person name="Kirby J."/>
            <person name="Kosoy M."/>
            <person name="Birtles R."/>
            <person name="Probert W.S."/>
            <person name="Chiaraviglio L."/>
            <person name="Young S.K."/>
            <person name="Zeng Q."/>
            <person name="Gargeya S."/>
            <person name="Fitzgerald M."/>
            <person name="Haas B."/>
            <person name="Abouelleil A."/>
            <person name="Alvarado L."/>
            <person name="Arachchi H.M."/>
            <person name="Berlin A."/>
            <person name="Chapman S.B."/>
            <person name="Gearin G."/>
            <person name="Goldberg J."/>
            <person name="Griggs A."/>
            <person name="Gujja S."/>
            <person name="Hansen M."/>
            <person name="Heiman D."/>
            <person name="Howarth C."/>
            <person name="Larimer J."/>
            <person name="Lui A."/>
            <person name="MacDonald P.J.P."/>
            <person name="McCowen C."/>
            <person name="Montmayeur A."/>
            <person name="Murphy C."/>
            <person name="Neiman D."/>
            <person name="Pearson M."/>
            <person name="Priest M."/>
            <person name="Roberts A."/>
            <person name="Saif S."/>
            <person name="Shea T."/>
            <person name="Sisk P."/>
            <person name="Stolte C."/>
            <person name="Sykes S."/>
            <person name="Wortman J."/>
            <person name="Nusbaum C."/>
            <person name="Birren B."/>
        </authorList>
    </citation>
    <scope>NUCLEOTIDE SEQUENCE [LARGE SCALE GENOMIC DNA]</scope>
    <source>
        <strain evidence="2 3">8TBB</strain>
    </source>
</reference>
<dbReference type="EMBL" id="AIMD01000033">
    <property type="protein sequence ID" value="EJF94559.1"/>
    <property type="molecule type" value="Genomic_DNA"/>
</dbReference>
<dbReference type="Proteomes" id="UP000002648">
    <property type="component" value="Unassembled WGS sequence"/>
</dbReference>
<evidence type="ECO:0000313" key="3">
    <source>
        <dbReference type="Proteomes" id="UP000002648"/>
    </source>
</evidence>
<keyword evidence="1" id="KW-1133">Transmembrane helix</keyword>
<proteinExistence type="predicted"/>
<keyword evidence="1" id="KW-0472">Membrane</keyword>
<comment type="caution">
    <text evidence="2">The sequence shown here is derived from an EMBL/GenBank/DDBJ whole genome shotgun (WGS) entry which is preliminary data.</text>
</comment>
<evidence type="ECO:0000256" key="1">
    <source>
        <dbReference type="SAM" id="Phobius"/>
    </source>
</evidence>
<feature type="transmembrane region" description="Helical" evidence="1">
    <location>
        <begin position="23"/>
        <end position="41"/>
    </location>
</feature>
<gene>
    <name evidence="2" type="ORF">ME9_00872</name>
</gene>
<keyword evidence="3" id="KW-1185">Reference proteome</keyword>
<name>A0A9P2RZP2_BARTA</name>
<evidence type="ECO:0000313" key="2">
    <source>
        <dbReference type="EMBL" id="EJF94559.1"/>
    </source>
</evidence>
<organism evidence="2 3">
    <name type="scientific">Bartonella taylorii 8TBB</name>
    <dbReference type="NCBI Taxonomy" id="1094560"/>
    <lineage>
        <taxon>Bacteria</taxon>
        <taxon>Pseudomonadati</taxon>
        <taxon>Pseudomonadota</taxon>
        <taxon>Alphaproteobacteria</taxon>
        <taxon>Hyphomicrobiales</taxon>
        <taxon>Bartonellaceae</taxon>
        <taxon>Bartonella</taxon>
    </lineage>
</organism>
<keyword evidence="1" id="KW-0812">Transmembrane</keyword>
<sequence length="66" mass="7630">MVGMQFGILSAKIVDSLNTIGEYFIPFFIFIWKTGILYYIINEDYGFRIPKVILEAVFCVFIKPSV</sequence>
<dbReference type="AlphaFoldDB" id="A0A9P2RZP2"/>